<evidence type="ECO:0000256" key="2">
    <source>
        <dbReference type="ARBA" id="ARBA00018808"/>
    </source>
</evidence>
<keyword evidence="6" id="KW-0221">Differentiation</keyword>
<dbReference type="STRING" id="33528.ENSGAFP00000031214"/>
<dbReference type="InterPro" id="IPR046350">
    <property type="entry name" value="Cystatin_sf"/>
</dbReference>
<evidence type="ECO:0000313" key="10">
    <source>
        <dbReference type="EMBL" id="PWA18132.1"/>
    </source>
</evidence>
<dbReference type="InterPro" id="IPR029562">
    <property type="entry name" value="Chemerin"/>
</dbReference>
<evidence type="ECO:0000256" key="1">
    <source>
        <dbReference type="ARBA" id="ARBA00004613"/>
    </source>
</evidence>
<gene>
    <name evidence="10" type="ORF">CCH79_00004046</name>
</gene>
<protein>
    <recommendedName>
        <fullName evidence="2">Retinoic acid receptor responder protein 2</fullName>
    </recommendedName>
    <alternativeName>
        <fullName evidence="9">Chemerin</fullName>
    </alternativeName>
</protein>
<keyword evidence="7" id="KW-1015">Disulfide bond</keyword>
<evidence type="ECO:0000256" key="5">
    <source>
        <dbReference type="ARBA" id="ARBA00022729"/>
    </source>
</evidence>
<proteinExistence type="predicted"/>
<dbReference type="GO" id="GO:0005102">
    <property type="term" value="F:signaling receptor binding"/>
    <property type="evidence" value="ECO:0007669"/>
    <property type="project" value="InterPro"/>
</dbReference>
<keyword evidence="5" id="KW-0732">Signal</keyword>
<dbReference type="SUPFAM" id="SSF54403">
    <property type="entry name" value="Cystatin/monellin"/>
    <property type="match status" value="1"/>
</dbReference>
<keyword evidence="8" id="KW-0395">Inflammatory response</keyword>
<dbReference type="PANTHER" id="PTHR15106:SF2">
    <property type="entry name" value="RETINOIC ACID RECEPTOR RESPONDER PROTEIN 2"/>
    <property type="match status" value="1"/>
</dbReference>
<keyword evidence="11" id="KW-1185">Reference proteome</keyword>
<dbReference type="GO" id="GO:0050994">
    <property type="term" value="P:regulation of lipid catabolic process"/>
    <property type="evidence" value="ECO:0007669"/>
    <property type="project" value="InterPro"/>
</dbReference>
<dbReference type="GO" id="GO:0030154">
    <property type="term" value="P:cell differentiation"/>
    <property type="evidence" value="ECO:0007669"/>
    <property type="project" value="UniProtKB-KW"/>
</dbReference>
<dbReference type="Proteomes" id="UP000250572">
    <property type="component" value="Unassembled WGS sequence"/>
</dbReference>
<evidence type="ECO:0000256" key="9">
    <source>
        <dbReference type="ARBA" id="ARBA00032785"/>
    </source>
</evidence>
<evidence type="ECO:0000313" key="11">
    <source>
        <dbReference type="Proteomes" id="UP000250572"/>
    </source>
</evidence>
<keyword evidence="3" id="KW-0145">Chemotaxis</keyword>
<evidence type="ECO:0000256" key="4">
    <source>
        <dbReference type="ARBA" id="ARBA00022525"/>
    </source>
</evidence>
<sequence length="236" mass="26847">MAALQKFIVSKIRLLKSECGMIELVSFSGKRRARCSPLFWIMGRLLHFQPPRHKLTTMVAFLLWVFSLGCLALPSDAQPAYNNLPDSFKKGVDLALEKLSSHASVLHHFLFFRSLEKSEFEPGFNVKFINHNFYLKATKCQKGTVDATSCQFRNDRPLIDCVTCYKTFEEEIEAEPQPYIHCVHRPALTEICPEGCAGFDFPPFVLQDMRTTRAEQCKALKYRCGTPTLLSSIGDN</sequence>
<comment type="caution">
    <text evidence="10">The sequence shown here is derived from an EMBL/GenBank/DDBJ whole genome shotgun (WGS) entry which is preliminary data.</text>
</comment>
<reference evidence="10 11" key="1">
    <citation type="journal article" date="2018" name="G3 (Bethesda)">
        <title>A High-Quality Reference Genome for the Invasive Mosquitofish Gambusia affinis Using a Chicago Library.</title>
        <authorList>
            <person name="Hoffberg S.L."/>
            <person name="Troendle N.J."/>
            <person name="Glenn T.C."/>
            <person name="Mahmud O."/>
            <person name="Louha S."/>
            <person name="Chalopin D."/>
            <person name="Bennetzen J.L."/>
            <person name="Mauricio R."/>
        </authorList>
    </citation>
    <scope>NUCLEOTIDE SEQUENCE [LARGE SCALE GENOMIC DNA]</scope>
    <source>
        <strain evidence="10">NE01/NJP1002.9</strain>
        <tissue evidence="10">Muscle</tissue>
    </source>
</reference>
<dbReference type="GO" id="GO:0006954">
    <property type="term" value="P:inflammatory response"/>
    <property type="evidence" value="ECO:0007669"/>
    <property type="project" value="UniProtKB-KW"/>
</dbReference>
<keyword evidence="4" id="KW-0964">Secreted</keyword>
<evidence type="ECO:0000256" key="7">
    <source>
        <dbReference type="ARBA" id="ARBA00023157"/>
    </source>
</evidence>
<dbReference type="EMBL" id="NHOQ01002355">
    <property type="protein sequence ID" value="PWA18132.1"/>
    <property type="molecule type" value="Genomic_DNA"/>
</dbReference>
<organism evidence="10 11">
    <name type="scientific">Gambusia affinis</name>
    <name type="common">Western mosquitofish</name>
    <name type="synonym">Heterandria affinis</name>
    <dbReference type="NCBI Taxonomy" id="33528"/>
    <lineage>
        <taxon>Eukaryota</taxon>
        <taxon>Metazoa</taxon>
        <taxon>Chordata</taxon>
        <taxon>Craniata</taxon>
        <taxon>Vertebrata</taxon>
        <taxon>Euteleostomi</taxon>
        <taxon>Actinopterygii</taxon>
        <taxon>Neopterygii</taxon>
        <taxon>Teleostei</taxon>
        <taxon>Neoteleostei</taxon>
        <taxon>Acanthomorphata</taxon>
        <taxon>Ovalentaria</taxon>
        <taxon>Atherinomorphae</taxon>
        <taxon>Cyprinodontiformes</taxon>
        <taxon>Poeciliidae</taxon>
        <taxon>Poeciliinae</taxon>
        <taxon>Gambusia</taxon>
    </lineage>
</organism>
<dbReference type="GO" id="GO:0005576">
    <property type="term" value="C:extracellular region"/>
    <property type="evidence" value="ECO:0007669"/>
    <property type="project" value="UniProtKB-SubCell"/>
</dbReference>
<comment type="subcellular location">
    <subcellularLocation>
        <location evidence="1">Secreted</location>
    </subcellularLocation>
</comment>
<name>A0A315VG85_GAMAF</name>
<evidence type="ECO:0000256" key="3">
    <source>
        <dbReference type="ARBA" id="ARBA00022500"/>
    </source>
</evidence>
<dbReference type="AlphaFoldDB" id="A0A315VG85"/>
<accession>A0A315VG85</accession>
<evidence type="ECO:0000256" key="6">
    <source>
        <dbReference type="ARBA" id="ARBA00022782"/>
    </source>
</evidence>
<evidence type="ECO:0000256" key="8">
    <source>
        <dbReference type="ARBA" id="ARBA00023198"/>
    </source>
</evidence>
<dbReference type="PANTHER" id="PTHR15106">
    <property type="entry name" value="RETINOIC ACID RECEPTOR RESPONDER PROTEIN 2"/>
    <property type="match status" value="1"/>
</dbReference>
<dbReference type="GO" id="GO:0006935">
    <property type="term" value="P:chemotaxis"/>
    <property type="evidence" value="ECO:0007669"/>
    <property type="project" value="UniProtKB-KW"/>
</dbReference>